<accession>A0A9Q0J1A6</accession>
<organism evidence="7 8">
    <name type="scientific">Turnera subulata</name>
    <dbReference type="NCBI Taxonomy" id="218843"/>
    <lineage>
        <taxon>Eukaryota</taxon>
        <taxon>Viridiplantae</taxon>
        <taxon>Streptophyta</taxon>
        <taxon>Embryophyta</taxon>
        <taxon>Tracheophyta</taxon>
        <taxon>Spermatophyta</taxon>
        <taxon>Magnoliopsida</taxon>
        <taxon>eudicotyledons</taxon>
        <taxon>Gunneridae</taxon>
        <taxon>Pentapetalae</taxon>
        <taxon>rosids</taxon>
        <taxon>fabids</taxon>
        <taxon>Malpighiales</taxon>
        <taxon>Passifloraceae</taxon>
        <taxon>Turnera</taxon>
    </lineage>
</organism>
<evidence type="ECO:0000313" key="7">
    <source>
        <dbReference type="EMBL" id="KAJ4824624.1"/>
    </source>
</evidence>
<dbReference type="GO" id="GO:0016705">
    <property type="term" value="F:oxidoreductase activity, acting on paired donors, with incorporation or reduction of molecular oxygen"/>
    <property type="evidence" value="ECO:0007669"/>
    <property type="project" value="InterPro"/>
</dbReference>
<feature type="binding site" description="axial binding residue" evidence="5">
    <location>
        <position position="438"/>
    </location>
    <ligand>
        <name>heme</name>
        <dbReference type="ChEBI" id="CHEBI:30413"/>
    </ligand>
    <ligandPart>
        <name>Fe</name>
        <dbReference type="ChEBI" id="CHEBI:18248"/>
    </ligandPart>
</feature>
<dbReference type="InterPro" id="IPR002401">
    <property type="entry name" value="Cyt_P450_E_grp-I"/>
</dbReference>
<gene>
    <name evidence="7" type="ORF">Tsubulata_029172</name>
</gene>
<evidence type="ECO:0000256" key="4">
    <source>
        <dbReference type="ARBA" id="ARBA00023004"/>
    </source>
</evidence>
<sequence>MDFVLAIPLSVVLGLVLFQALRFLTTRNAKLPPGPARLPVIGNLLDLGHKPHKSMARLAKIHGPLMSIKIGQVTTIVISSATLAKEVLQKYDSVLSDRQVPDAIRVLDHHEFGIGFLPVGPLWRNLKKICNSHIFTTQKLDANQELRCKKVQELLADVQEHRVAGKAVYISQAVFKAIFNAMSNTFFSLDLIDSSSGTSHKEVMRGMMDEIGKPNLANFFPILRYFDLQGIRRRMESHVAKLFDLFDRIINERLQSRKMEGHVPKNDMLETLLSIREENNSDMMDNKGIKHLFMELIIAGTDTTTSTIEWAMAELLRNPWTLRKAREELDQTVGRGNMVQESDIARLPYLQAIIKESLRLHPSAPLLLPREAREEVELCGFTIPKGAQILVNAWAIGRDPSIWDDPESFVPERFLGSNIGVNGQNFEFIPFGSGRRVCLGLPLATRMLHLMLGSLINSFDWRLEDGVTPEKMDMEDRFGLTLEKAEPLRAIPSQPQS</sequence>
<dbReference type="PRINTS" id="PR00385">
    <property type="entry name" value="P450"/>
</dbReference>
<dbReference type="PROSITE" id="PS00086">
    <property type="entry name" value="CYTOCHROME_P450"/>
    <property type="match status" value="1"/>
</dbReference>
<dbReference type="InterPro" id="IPR001128">
    <property type="entry name" value="Cyt_P450"/>
</dbReference>
<reference evidence="7" key="2">
    <citation type="journal article" date="2023" name="Plants (Basel)">
        <title>Annotation of the Turnera subulata (Passifloraceae) Draft Genome Reveals the S-Locus Evolved after the Divergence of Turneroideae from Passifloroideae in a Stepwise Manner.</title>
        <authorList>
            <person name="Henning P.M."/>
            <person name="Roalson E.H."/>
            <person name="Mir W."/>
            <person name="McCubbin A.G."/>
            <person name="Shore J.S."/>
        </authorList>
    </citation>
    <scope>NUCLEOTIDE SEQUENCE</scope>
    <source>
        <strain evidence="7">F60SS</strain>
    </source>
</reference>
<dbReference type="SUPFAM" id="SSF48264">
    <property type="entry name" value="Cytochrome P450"/>
    <property type="match status" value="1"/>
</dbReference>
<comment type="similarity">
    <text evidence="1 6">Belongs to the cytochrome P450 family.</text>
</comment>
<protein>
    <recommendedName>
        <fullName evidence="9">Geraniol 8-hydroxylase-like</fullName>
    </recommendedName>
</protein>
<dbReference type="FunFam" id="1.10.630.10:FF:000007">
    <property type="entry name" value="Cytochrome P450 76C4"/>
    <property type="match status" value="1"/>
</dbReference>
<reference evidence="7" key="1">
    <citation type="submission" date="2022-02" db="EMBL/GenBank/DDBJ databases">
        <authorList>
            <person name="Henning P.M."/>
            <person name="McCubbin A.G."/>
            <person name="Shore J.S."/>
        </authorList>
    </citation>
    <scope>NUCLEOTIDE SEQUENCE</scope>
    <source>
        <strain evidence="7">F60SS</strain>
        <tissue evidence="7">Leaves</tissue>
    </source>
</reference>
<evidence type="ECO:0000256" key="6">
    <source>
        <dbReference type="RuleBase" id="RU000461"/>
    </source>
</evidence>
<evidence type="ECO:0000256" key="2">
    <source>
        <dbReference type="ARBA" id="ARBA00022723"/>
    </source>
</evidence>
<dbReference type="EMBL" id="JAKUCV010007138">
    <property type="protein sequence ID" value="KAJ4824624.1"/>
    <property type="molecule type" value="Genomic_DNA"/>
</dbReference>
<dbReference type="GO" id="GO:0020037">
    <property type="term" value="F:heme binding"/>
    <property type="evidence" value="ECO:0007669"/>
    <property type="project" value="InterPro"/>
</dbReference>
<dbReference type="GO" id="GO:0005506">
    <property type="term" value="F:iron ion binding"/>
    <property type="evidence" value="ECO:0007669"/>
    <property type="project" value="InterPro"/>
</dbReference>
<evidence type="ECO:0000313" key="8">
    <source>
        <dbReference type="Proteomes" id="UP001141552"/>
    </source>
</evidence>
<dbReference type="AlphaFoldDB" id="A0A9Q0J1A6"/>
<dbReference type="OrthoDB" id="2789670at2759"/>
<keyword evidence="3 6" id="KW-0560">Oxidoreductase</keyword>
<dbReference type="Proteomes" id="UP001141552">
    <property type="component" value="Unassembled WGS sequence"/>
</dbReference>
<evidence type="ECO:0000256" key="1">
    <source>
        <dbReference type="ARBA" id="ARBA00010617"/>
    </source>
</evidence>
<comment type="caution">
    <text evidence="7">The sequence shown here is derived from an EMBL/GenBank/DDBJ whole genome shotgun (WGS) entry which is preliminary data.</text>
</comment>
<dbReference type="InterPro" id="IPR017972">
    <property type="entry name" value="Cyt_P450_CS"/>
</dbReference>
<dbReference type="Pfam" id="PF00067">
    <property type="entry name" value="p450"/>
    <property type="match status" value="1"/>
</dbReference>
<evidence type="ECO:0008006" key="9">
    <source>
        <dbReference type="Google" id="ProtNLM"/>
    </source>
</evidence>
<keyword evidence="2 5" id="KW-0479">Metal-binding</keyword>
<name>A0A9Q0J1A6_9ROSI</name>
<evidence type="ECO:0000256" key="5">
    <source>
        <dbReference type="PIRSR" id="PIRSR602401-1"/>
    </source>
</evidence>
<keyword evidence="6" id="KW-0503">Monooxygenase</keyword>
<dbReference type="GO" id="GO:0004497">
    <property type="term" value="F:monooxygenase activity"/>
    <property type="evidence" value="ECO:0007669"/>
    <property type="project" value="UniProtKB-KW"/>
</dbReference>
<keyword evidence="8" id="KW-1185">Reference proteome</keyword>
<dbReference type="PRINTS" id="PR00463">
    <property type="entry name" value="EP450I"/>
</dbReference>
<keyword evidence="5 6" id="KW-0349">Heme</keyword>
<comment type="cofactor">
    <cofactor evidence="5">
        <name>heme</name>
        <dbReference type="ChEBI" id="CHEBI:30413"/>
    </cofactor>
</comment>
<proteinExistence type="inferred from homology"/>
<dbReference type="InterPro" id="IPR036396">
    <property type="entry name" value="Cyt_P450_sf"/>
</dbReference>
<keyword evidence="4 5" id="KW-0408">Iron</keyword>
<dbReference type="PANTHER" id="PTHR47950">
    <property type="entry name" value="CYTOCHROME P450, FAMILY 76, SUBFAMILY C, POLYPEPTIDE 5-RELATED"/>
    <property type="match status" value="1"/>
</dbReference>
<evidence type="ECO:0000256" key="3">
    <source>
        <dbReference type="ARBA" id="ARBA00023002"/>
    </source>
</evidence>
<dbReference type="Gene3D" id="1.10.630.10">
    <property type="entry name" value="Cytochrome P450"/>
    <property type="match status" value="1"/>
</dbReference>
<dbReference type="PANTHER" id="PTHR47950:SF48">
    <property type="entry name" value="CYTOCHROME P450 FAMILY PROTEIN, EXPRESSED"/>
    <property type="match status" value="1"/>
</dbReference>
<dbReference type="CDD" id="cd11073">
    <property type="entry name" value="CYP76-like"/>
    <property type="match status" value="1"/>
</dbReference>